<name>A0A0C3EQQ7_PILCF</name>
<dbReference type="EMBL" id="KN833053">
    <property type="protein sequence ID" value="KIM74925.1"/>
    <property type="molecule type" value="Genomic_DNA"/>
</dbReference>
<proteinExistence type="predicted"/>
<reference evidence="1 2" key="1">
    <citation type="submission" date="2014-04" db="EMBL/GenBank/DDBJ databases">
        <authorList>
            <consortium name="DOE Joint Genome Institute"/>
            <person name="Kuo A."/>
            <person name="Tarkka M."/>
            <person name="Buscot F."/>
            <person name="Kohler A."/>
            <person name="Nagy L.G."/>
            <person name="Floudas D."/>
            <person name="Copeland A."/>
            <person name="Barry K.W."/>
            <person name="Cichocki N."/>
            <person name="Veneault-Fourrey C."/>
            <person name="LaButti K."/>
            <person name="Lindquist E.A."/>
            <person name="Lipzen A."/>
            <person name="Lundell T."/>
            <person name="Morin E."/>
            <person name="Murat C."/>
            <person name="Sun H."/>
            <person name="Tunlid A."/>
            <person name="Henrissat B."/>
            <person name="Grigoriev I.V."/>
            <person name="Hibbett D.S."/>
            <person name="Martin F."/>
            <person name="Nordberg H.P."/>
            <person name="Cantor M.N."/>
            <person name="Hua S.X."/>
        </authorList>
    </citation>
    <scope>NUCLEOTIDE SEQUENCE [LARGE SCALE GENOMIC DNA]</scope>
    <source>
        <strain evidence="1 2">F 1598</strain>
    </source>
</reference>
<accession>A0A0C3EQQ7</accession>
<evidence type="ECO:0000313" key="2">
    <source>
        <dbReference type="Proteomes" id="UP000054166"/>
    </source>
</evidence>
<dbReference type="HOGENOM" id="CLU_2705735_0_0_1"/>
<protein>
    <submittedName>
        <fullName evidence="1">Uncharacterized protein</fullName>
    </submittedName>
</protein>
<keyword evidence="2" id="KW-1185">Reference proteome</keyword>
<dbReference type="AlphaFoldDB" id="A0A0C3EQQ7"/>
<reference evidence="2" key="2">
    <citation type="submission" date="2015-01" db="EMBL/GenBank/DDBJ databases">
        <title>Evolutionary Origins and Diversification of the Mycorrhizal Mutualists.</title>
        <authorList>
            <consortium name="DOE Joint Genome Institute"/>
            <consortium name="Mycorrhizal Genomics Consortium"/>
            <person name="Kohler A."/>
            <person name="Kuo A."/>
            <person name="Nagy L.G."/>
            <person name="Floudas D."/>
            <person name="Copeland A."/>
            <person name="Barry K.W."/>
            <person name="Cichocki N."/>
            <person name="Veneault-Fourrey C."/>
            <person name="LaButti K."/>
            <person name="Lindquist E.A."/>
            <person name="Lipzen A."/>
            <person name="Lundell T."/>
            <person name="Morin E."/>
            <person name="Murat C."/>
            <person name="Riley R."/>
            <person name="Ohm R."/>
            <person name="Sun H."/>
            <person name="Tunlid A."/>
            <person name="Henrissat B."/>
            <person name="Grigoriev I.V."/>
            <person name="Hibbett D.S."/>
            <person name="Martin F."/>
        </authorList>
    </citation>
    <scope>NUCLEOTIDE SEQUENCE [LARGE SCALE GENOMIC DNA]</scope>
    <source>
        <strain evidence="2">F 1598</strain>
    </source>
</reference>
<dbReference type="InParanoid" id="A0A0C3EQQ7"/>
<evidence type="ECO:0000313" key="1">
    <source>
        <dbReference type="EMBL" id="KIM74925.1"/>
    </source>
</evidence>
<gene>
    <name evidence="1" type="ORF">PILCRDRAFT_827761</name>
</gene>
<dbReference type="Proteomes" id="UP000054166">
    <property type="component" value="Unassembled WGS sequence"/>
</dbReference>
<organism evidence="1 2">
    <name type="scientific">Piloderma croceum (strain F 1598)</name>
    <dbReference type="NCBI Taxonomy" id="765440"/>
    <lineage>
        <taxon>Eukaryota</taxon>
        <taxon>Fungi</taxon>
        <taxon>Dikarya</taxon>
        <taxon>Basidiomycota</taxon>
        <taxon>Agaricomycotina</taxon>
        <taxon>Agaricomycetes</taxon>
        <taxon>Agaricomycetidae</taxon>
        <taxon>Atheliales</taxon>
        <taxon>Atheliaceae</taxon>
        <taxon>Piloderma</taxon>
    </lineage>
</organism>
<sequence length="73" mass="8606">MPLEALVRINFRTHLCTAELNDQWISEGQEEDCQGPLPVLMRNSGGLEPRFELEPFRTRLKFGPKFRNYENRI</sequence>